<keyword evidence="3" id="KW-1185">Reference proteome</keyword>
<dbReference type="HOGENOM" id="CLU_040782_1_1_9"/>
<evidence type="ECO:0000313" key="3">
    <source>
        <dbReference type="Proteomes" id="UP000003277"/>
    </source>
</evidence>
<comment type="caution">
    <text evidence="2">The sequence shown here is derived from an EMBL/GenBank/DDBJ whole genome shotgun (WGS) entry which is preliminary data.</text>
</comment>
<organism evidence="2 3">
    <name type="scientific">Dialister succinatiphilus YIT 11850</name>
    <dbReference type="NCBI Taxonomy" id="742743"/>
    <lineage>
        <taxon>Bacteria</taxon>
        <taxon>Bacillati</taxon>
        <taxon>Bacillota</taxon>
        <taxon>Negativicutes</taxon>
        <taxon>Veillonellales</taxon>
        <taxon>Veillonellaceae</taxon>
        <taxon>Dialister</taxon>
    </lineage>
</organism>
<evidence type="ECO:0000313" key="2">
    <source>
        <dbReference type="EMBL" id="EHO63946.1"/>
    </source>
</evidence>
<dbReference type="OrthoDB" id="2329161at2"/>
<dbReference type="eggNOG" id="ENOG5032QXP">
    <property type="taxonomic scope" value="Bacteria"/>
</dbReference>
<dbReference type="Pfam" id="PF06782">
    <property type="entry name" value="UPF0236"/>
    <property type="match status" value="1"/>
</dbReference>
<dbReference type="AlphaFoldDB" id="H1CXB5"/>
<comment type="similarity">
    <text evidence="1">Belongs to the UPF0236 family.</text>
</comment>
<protein>
    <recommendedName>
        <fullName evidence="4">ISLre2 family transposase</fullName>
    </recommendedName>
</protein>
<proteinExistence type="inferred from homology"/>
<dbReference type="EMBL" id="ADLT01000001">
    <property type="protein sequence ID" value="EHO63946.1"/>
    <property type="molecule type" value="Genomic_DNA"/>
</dbReference>
<name>H1CXB5_9FIRM</name>
<evidence type="ECO:0008006" key="4">
    <source>
        <dbReference type="Google" id="ProtNLM"/>
    </source>
</evidence>
<evidence type="ECO:0000256" key="1">
    <source>
        <dbReference type="ARBA" id="ARBA00006539"/>
    </source>
</evidence>
<reference evidence="2 3" key="1">
    <citation type="submission" date="2011-11" db="EMBL/GenBank/DDBJ databases">
        <title>The Genome Sequence of Dialister succinatiphilus YIT 11850.</title>
        <authorList>
            <consortium name="The Broad Institute Genome Sequencing Platform"/>
            <person name="Earl A."/>
            <person name="Ward D."/>
            <person name="Feldgarden M."/>
            <person name="Gevers D."/>
            <person name="Morotomi M."/>
            <person name="Young S.K."/>
            <person name="Zeng Q."/>
            <person name="Gargeya S."/>
            <person name="Fitzgerald M."/>
            <person name="Haas B."/>
            <person name="Abouelleil A."/>
            <person name="Alvarado L."/>
            <person name="Arachchi H.M."/>
            <person name="Berlin A."/>
            <person name="Brown A."/>
            <person name="Chapman S.B."/>
            <person name="Dunbar C."/>
            <person name="Gearin G."/>
            <person name="Goldberg J."/>
            <person name="Griggs A."/>
            <person name="Gujja S."/>
            <person name="Heiman D."/>
            <person name="Howarth C."/>
            <person name="Lui A."/>
            <person name="MacDonald P.J.P."/>
            <person name="Montmayeur A."/>
            <person name="Murphy C."/>
            <person name="Neiman D."/>
            <person name="Pearson M."/>
            <person name="Priest M."/>
            <person name="Roberts A."/>
            <person name="Saif S."/>
            <person name="Shea T."/>
            <person name="Sisk P."/>
            <person name="Stolte C."/>
            <person name="Sykes S."/>
            <person name="Wortman J."/>
            <person name="Nusbaum C."/>
            <person name="Birren B."/>
        </authorList>
    </citation>
    <scope>NUCLEOTIDE SEQUENCE [LARGE SCALE GENOMIC DNA]</scope>
    <source>
        <strain evidence="2 3">YIT 11850</strain>
    </source>
</reference>
<gene>
    <name evidence="2" type="ORF">HMPREF9453_00003</name>
</gene>
<dbReference type="RefSeq" id="WP_008858510.1">
    <property type="nucleotide sequence ID" value="NZ_JH591187.1"/>
</dbReference>
<dbReference type="PATRIC" id="fig|742743.3.peg.3"/>
<dbReference type="STRING" id="742743.HMPREF9453_00003"/>
<sequence>MDIITKTGEIWSENAIGAVISIIKESDDSIESERKLSHWLEEMNCQLIAMALERIDAELYQIYRSQGWRVARRDSRTIYCRYGELTYTRRLLQKDGKSFYPLDRKMGFEPRKHYSMGMIERIVEAVAITTSRSASELLQSLAGITISHQSVISLKNYAGKKAKAYEKALAEEEKVEKPTQPEIIAIEGDGIVLKNKEKGGVSEVHRLQVYEGVRKNGNRTELVGLRCFASTSRKELFAMVRSYLLGHYDLSKTTVLSNGDGGSGYQFQDFERMVEGCLDHQHFRDCYHVHEKIRNRLSFCNKELVDHIIRELHRTDNIMKQIPVWMDTARSCARTEADLEEVDKLQSYLERNAPYIPSLSQRGIHTEIHLGTAETNHRFYSYRMKRQGRSWSSEGMECMVWVLTARKNKTLTAALLYHANGKSYKKMDRAMHKAAVQTERKIAQNVRSEAQKRKMRNYRPGCLEGRIGVYGASSSPMGRLARAIQKY</sequence>
<dbReference type="NCBIfam" id="NF033529">
    <property type="entry name" value="transpos_ISLre2"/>
    <property type="match status" value="1"/>
</dbReference>
<dbReference type="Proteomes" id="UP000003277">
    <property type="component" value="Unassembled WGS sequence"/>
</dbReference>
<dbReference type="InterPro" id="IPR009620">
    <property type="entry name" value="UPF0236"/>
</dbReference>
<accession>H1CXB5</accession>